<dbReference type="AlphaFoldDB" id="A0A077PHY5"/>
<dbReference type="GO" id="GO:0004386">
    <property type="term" value="F:helicase activity"/>
    <property type="evidence" value="ECO:0007669"/>
    <property type="project" value="UniProtKB-KW"/>
</dbReference>
<organism evidence="2 3">
    <name type="scientific">Xenorhabdus bovienii str. kraussei Quebec</name>
    <dbReference type="NCBI Taxonomy" id="1398203"/>
    <lineage>
        <taxon>Bacteria</taxon>
        <taxon>Pseudomonadati</taxon>
        <taxon>Pseudomonadota</taxon>
        <taxon>Gammaproteobacteria</taxon>
        <taxon>Enterobacterales</taxon>
        <taxon>Morganellaceae</taxon>
        <taxon>Xenorhabdus</taxon>
    </lineage>
</organism>
<protein>
    <submittedName>
        <fullName evidence="2">DNA/RNA helicase</fullName>
    </submittedName>
</protein>
<keyword evidence="3" id="KW-1185">Reference proteome</keyword>
<feature type="domain" description="DUF927" evidence="1">
    <location>
        <begin position="367"/>
        <end position="650"/>
    </location>
</feature>
<proteinExistence type="predicted"/>
<keyword evidence="2" id="KW-0547">Nucleotide-binding</keyword>
<dbReference type="Pfam" id="PF06048">
    <property type="entry name" value="DUF927"/>
    <property type="match status" value="1"/>
</dbReference>
<reference evidence="2" key="1">
    <citation type="submission" date="2013-07" db="EMBL/GenBank/DDBJ databases">
        <title>Sub-species coevolution in mutualistic symbiosis.</title>
        <authorList>
            <person name="Murfin K."/>
            <person name="Klassen J."/>
            <person name="Lee M."/>
            <person name="Forst S."/>
            <person name="Stock P."/>
            <person name="Goodrich-Blair H."/>
        </authorList>
    </citation>
    <scope>NUCLEOTIDE SEQUENCE [LARGE SCALE GENOMIC DNA]</scope>
    <source>
        <strain evidence="2">Kraussei Quebec</strain>
    </source>
</reference>
<keyword evidence="2" id="KW-0067">ATP-binding</keyword>
<name>A0A077PHY5_XENBV</name>
<dbReference type="InterPro" id="IPR009270">
    <property type="entry name" value="DUF927"/>
</dbReference>
<comment type="caution">
    <text evidence="2">The sequence shown here is derived from an EMBL/GenBank/DDBJ whole genome shotgun (WGS) entry which is preliminary data.</text>
</comment>
<gene>
    <name evidence="2" type="ORF">XBKQ1_2600013</name>
</gene>
<accession>A0A077PHY5</accession>
<evidence type="ECO:0000313" key="2">
    <source>
        <dbReference type="EMBL" id="CDH20331.1"/>
    </source>
</evidence>
<keyword evidence="2" id="KW-0347">Helicase</keyword>
<dbReference type="Proteomes" id="UP000028500">
    <property type="component" value="Unassembled WGS sequence"/>
</dbReference>
<dbReference type="HOGENOM" id="CLU_005630_1_0_6"/>
<evidence type="ECO:0000259" key="1">
    <source>
        <dbReference type="Pfam" id="PF06048"/>
    </source>
</evidence>
<dbReference type="EMBL" id="CBSY010000180">
    <property type="protein sequence ID" value="CDH20331.1"/>
    <property type="molecule type" value="Genomic_DNA"/>
</dbReference>
<dbReference type="RefSeq" id="WP_038249428.1">
    <property type="nucleotide sequence ID" value="NZ_CAWLZI010000243.1"/>
</dbReference>
<keyword evidence="2" id="KW-0378">Hydrolase</keyword>
<sequence length="958" mass="106373">MADKIYYSRGRDVYDTAPEQRCAENEDQFIEQLITDTATAKKQQYFCAAMEPGENPRGNNPKEKYPEKFQGIKNWRLSALAAKRRFVSFDCDSFDSSKTFDALIGYLQKTFKGVLYTTFNYTADAPRCRFVILLDSEVDRIAGIHVCQMIANEIETAIQQIAEEDLISEWKPVIGWDESVYRAEQQCYLPIVNAVRRKTKSGGDVTDAIIHRLDGESAKVTQYLVIPPLLPEVTLRPVKQHYDSDSDLDLDRWFEVDEHTLADLRDALFSPVMRTISEGGRQNWQRVIATLGSLKNTPYEDSAYQLALEWSEAGGAVFDAEHFEATWDTSRADLTSYKWIFSQASSLGWENPQTLRPYLAQEKVGFYMTEDGLMKNVQEGKGKSKAIEARKISAPFSVLGLTRDVYSGNWGKLISFKDKDRETKQFIVPDEQLHKPGSDIPHQLAGLGFWINTNMSRDLLGYLNIATAKERITLATSTGWFNDHLFVLPESTIGNSTSKVMYQLSGHKKSERSQLAQSGSLEDWQKHISSKCVGNTRLAFSLCVSFAAPLLNVLGVDGGIFSLKGASTKGKSTAQHVAGSVWGSGATTGGYSHSCNTTLVGIEVLATAHNDLPLILDELKSVNPKLVGQVAYMLALGQGKARGTKDITLRETLQWRTLVLASSEDAFESYLKASGESVAAGQQARFVDIPAIVSVETGVFDTLHGLGTAKEFADSLNALTTKYYGCAGIAWLEKLTASSRSELVDRLRELIAQFKARYRPEDAESQLDRVLERFALCAAAGELATEWGITGWDTGESLCCIGECFKAYVDERGTTGDLEAVNGIERLCLYLGTYGESRFRSSSNSGGNMPIFDGYITSSAGESVDLADFNNESTPDDDIPPSRIYWVTPEALKDRALEGCNFKMTIAVLHKVGALVDVTEVIDKNGKPRTIYNPKKRAPLGYSDQRRFYRIDADKLFE</sequence>
<evidence type="ECO:0000313" key="3">
    <source>
        <dbReference type="Proteomes" id="UP000028500"/>
    </source>
</evidence>
<dbReference type="OrthoDB" id="9763644at2"/>